<dbReference type="PROSITE" id="PS01016">
    <property type="entry name" value="GLYCOPROTEASE"/>
    <property type="match status" value="1"/>
</dbReference>
<dbReference type="EMBL" id="NCSJ02000146">
    <property type="protein sequence ID" value="RFU28904.1"/>
    <property type="molecule type" value="Genomic_DNA"/>
</dbReference>
<organism evidence="8 9">
    <name type="scientific">Scytalidium lignicola</name>
    <name type="common">Hyphomycete</name>
    <dbReference type="NCBI Taxonomy" id="5539"/>
    <lineage>
        <taxon>Eukaryota</taxon>
        <taxon>Fungi</taxon>
        <taxon>Dikarya</taxon>
        <taxon>Ascomycota</taxon>
        <taxon>Pezizomycotina</taxon>
        <taxon>Leotiomycetes</taxon>
        <taxon>Leotiomycetes incertae sedis</taxon>
        <taxon>Scytalidium</taxon>
    </lineage>
</organism>
<dbReference type="InterPro" id="IPR022450">
    <property type="entry name" value="TsaD"/>
</dbReference>
<dbReference type="PRINTS" id="PR00789">
    <property type="entry name" value="OSIALOPTASE"/>
</dbReference>
<dbReference type="SUPFAM" id="SSF53067">
    <property type="entry name" value="Actin-like ATPase domain"/>
    <property type="match status" value="2"/>
</dbReference>
<keyword evidence="2" id="KW-0808">Transferase</keyword>
<dbReference type="Pfam" id="PF00814">
    <property type="entry name" value="TsaD"/>
    <property type="match status" value="1"/>
</dbReference>
<comment type="caution">
    <text evidence="8">The sequence shown here is derived from an EMBL/GenBank/DDBJ whole genome shotgun (WGS) entry which is preliminary data.</text>
</comment>
<dbReference type="InterPro" id="IPR000905">
    <property type="entry name" value="Gcp-like_dom"/>
</dbReference>
<dbReference type="GO" id="GO:0046872">
    <property type="term" value="F:metal ion binding"/>
    <property type="evidence" value="ECO:0007669"/>
    <property type="project" value="UniProtKB-KW"/>
</dbReference>
<evidence type="ECO:0000256" key="4">
    <source>
        <dbReference type="ARBA" id="ARBA00022723"/>
    </source>
</evidence>
<evidence type="ECO:0000256" key="2">
    <source>
        <dbReference type="ARBA" id="ARBA00022679"/>
    </source>
</evidence>
<dbReference type="AlphaFoldDB" id="A0A3E2H695"/>
<dbReference type="GO" id="GO:0061711">
    <property type="term" value="F:tRNA N(6)-L-threonylcarbamoyladenine synthase activity"/>
    <property type="evidence" value="ECO:0007669"/>
    <property type="project" value="UniProtKB-EC"/>
</dbReference>
<dbReference type="PANTHER" id="PTHR11735">
    <property type="entry name" value="TRNA N6-ADENOSINE THREONYLCARBAMOYLTRANSFERASE"/>
    <property type="match status" value="1"/>
</dbReference>
<evidence type="ECO:0000313" key="8">
    <source>
        <dbReference type="EMBL" id="RFU28904.1"/>
    </source>
</evidence>
<accession>A0A3E2H695</accession>
<evidence type="ECO:0000256" key="1">
    <source>
        <dbReference type="ARBA" id="ARBA00012156"/>
    </source>
</evidence>
<reference evidence="8 9" key="1">
    <citation type="submission" date="2018-05" db="EMBL/GenBank/DDBJ databases">
        <title>Draft genome sequence of Scytalidium lignicola DSM 105466, a ubiquitous saprotrophic fungus.</title>
        <authorList>
            <person name="Buettner E."/>
            <person name="Gebauer A.M."/>
            <person name="Hofrichter M."/>
            <person name="Liers C."/>
            <person name="Kellner H."/>
        </authorList>
    </citation>
    <scope>NUCLEOTIDE SEQUENCE [LARGE SCALE GENOMIC DNA]</scope>
    <source>
        <strain evidence="8 9">DSM 105466</strain>
    </source>
</reference>
<feature type="non-terminal residue" evidence="8">
    <location>
        <position position="449"/>
    </location>
</feature>
<evidence type="ECO:0000256" key="5">
    <source>
        <dbReference type="ARBA" id="ARBA00023315"/>
    </source>
</evidence>
<dbReference type="InterPro" id="IPR017861">
    <property type="entry name" value="KAE1/TsaD"/>
</dbReference>
<comment type="catalytic activity">
    <reaction evidence="6">
        <text>L-threonylcarbamoyladenylate + adenosine(37) in tRNA = N(6)-L-threonylcarbamoyladenosine(37) in tRNA + AMP + H(+)</text>
        <dbReference type="Rhea" id="RHEA:37059"/>
        <dbReference type="Rhea" id="RHEA-COMP:10162"/>
        <dbReference type="Rhea" id="RHEA-COMP:10163"/>
        <dbReference type="ChEBI" id="CHEBI:15378"/>
        <dbReference type="ChEBI" id="CHEBI:73682"/>
        <dbReference type="ChEBI" id="CHEBI:74411"/>
        <dbReference type="ChEBI" id="CHEBI:74418"/>
        <dbReference type="ChEBI" id="CHEBI:456215"/>
        <dbReference type="EC" id="2.3.1.234"/>
    </reaction>
</comment>
<evidence type="ECO:0000256" key="3">
    <source>
        <dbReference type="ARBA" id="ARBA00022694"/>
    </source>
</evidence>
<keyword evidence="4" id="KW-0479">Metal-binding</keyword>
<keyword evidence="3" id="KW-0819">tRNA processing</keyword>
<evidence type="ECO:0000313" key="9">
    <source>
        <dbReference type="Proteomes" id="UP000258309"/>
    </source>
</evidence>
<keyword evidence="5" id="KW-0012">Acyltransferase</keyword>
<protein>
    <recommendedName>
        <fullName evidence="1">N(6)-L-threonylcarbamoyladenine synthase</fullName>
        <ecNumber evidence="1">2.3.1.234</ecNumber>
    </recommendedName>
</protein>
<dbReference type="OrthoDB" id="10259622at2759"/>
<dbReference type="HAMAP" id="MF_01445">
    <property type="entry name" value="TsaD"/>
    <property type="match status" value="1"/>
</dbReference>
<feature type="domain" description="Gcp-like" evidence="7">
    <location>
        <begin position="118"/>
        <end position="406"/>
    </location>
</feature>
<dbReference type="PANTHER" id="PTHR11735:SF6">
    <property type="entry name" value="TRNA N6-ADENOSINE THREONYLCARBAMOYLTRANSFERASE, MITOCHONDRIAL"/>
    <property type="match status" value="1"/>
</dbReference>
<dbReference type="InterPro" id="IPR043129">
    <property type="entry name" value="ATPase_NBD"/>
</dbReference>
<dbReference type="GO" id="GO:0072670">
    <property type="term" value="P:mitochondrial tRNA threonylcarbamoyladenosine modification"/>
    <property type="evidence" value="ECO:0007669"/>
    <property type="project" value="TreeGrafter"/>
</dbReference>
<dbReference type="InterPro" id="IPR017860">
    <property type="entry name" value="Peptidase_M22_CS"/>
</dbReference>
<proteinExistence type="inferred from homology"/>
<feature type="non-terminal residue" evidence="8">
    <location>
        <position position="1"/>
    </location>
</feature>
<sequence>MRPVCLLIRRPGVFIRRVTERRNLLTLAIETSCDDTSVAVLEKRQNNSATLHYHSKITSDNRSWEGVHPILSHVSHQKNLAKLVNDAVSSLPILPLGSEQSTNCVAISNGIHTQCRQKPDFITVTRGPGMRASLITGIDTAKGLSVAWQIPILGVNHMQAHALTPRLISALEADINSRETQKLKPEFPFLSLLVSGGHTMLVQSKGLFDHKILATTTDLALGVVVDKCARNILPTNILESASNVMYGGVLERFAYPEANLGYDYTPPRTRKEELTMKDTGYGWTIRPPLSQAPEGFRGSEFSYSGIGSTVKRIMEGKPNMDVEERRALAHEVMRVSFEHLASRVLLALENPDIKGVKALVVSGGVASNQFLRHLLRAILDARGHPDLELMFPPPALCTDNAAMIAWTGIELWEAGWRSKLDMVALKKWSIDPHAEDGGILGVDGWNKVA</sequence>
<dbReference type="OMA" id="NAAMIGC"/>
<dbReference type="Gene3D" id="3.30.420.40">
    <property type="match status" value="2"/>
</dbReference>
<keyword evidence="9" id="KW-1185">Reference proteome</keyword>
<dbReference type="EC" id="2.3.1.234" evidence="1"/>
<dbReference type="STRING" id="5539.A0A3E2H695"/>
<gene>
    <name evidence="8" type="ORF">B7463_g7412</name>
</gene>
<dbReference type="GO" id="GO:0005739">
    <property type="term" value="C:mitochondrion"/>
    <property type="evidence" value="ECO:0007669"/>
    <property type="project" value="TreeGrafter"/>
</dbReference>
<evidence type="ECO:0000256" key="6">
    <source>
        <dbReference type="ARBA" id="ARBA00048117"/>
    </source>
</evidence>
<evidence type="ECO:0000259" key="7">
    <source>
        <dbReference type="Pfam" id="PF00814"/>
    </source>
</evidence>
<dbReference type="Proteomes" id="UP000258309">
    <property type="component" value="Unassembled WGS sequence"/>
</dbReference>
<name>A0A3E2H695_SCYLI</name>